<evidence type="ECO:0000313" key="2">
    <source>
        <dbReference type="Proteomes" id="UP000580568"/>
    </source>
</evidence>
<protein>
    <submittedName>
        <fullName evidence="1">Uncharacterized protein</fullName>
    </submittedName>
</protein>
<sequence>MDNLTKDIFDELAQDISDDTQDLIVGKGSYTSTCNNLDYGKAVGVLYQQKGDIKIHNGRIIGCDGAGYIVKHCSNASKGYPFKFDTFYFYNENYFNDHKNKINKSNAYAFVNIGIRDTQKAFCYYGRREGANKFDTHNGVFHSFKYINDAKKLVTSTNYDLFLSYRYKPSAVQEIVYYHYVEGYDSKTHKTFLQYEKAKAIKIQHFGEIPFK</sequence>
<comment type="caution">
    <text evidence="1">The sequence shown here is derived from an EMBL/GenBank/DDBJ whole genome shotgun (WGS) entry which is preliminary data.</text>
</comment>
<keyword evidence="2" id="KW-1185">Reference proteome</keyword>
<dbReference type="EMBL" id="BLZR01000001">
    <property type="protein sequence ID" value="GFP76229.1"/>
    <property type="molecule type" value="Genomic_DNA"/>
</dbReference>
<dbReference type="Proteomes" id="UP000580568">
    <property type="component" value="Unassembled WGS sequence"/>
</dbReference>
<dbReference type="RefSeq" id="WP_183277672.1">
    <property type="nucleotide sequence ID" value="NZ_BLZR01000001.1"/>
</dbReference>
<gene>
    <name evidence="1" type="ORF">bsdtw1_02330</name>
</gene>
<reference evidence="1 2" key="1">
    <citation type="submission" date="2020-07" db="EMBL/GenBank/DDBJ databases">
        <title>A new beta-1,3-glucan-decomposing anaerobic bacterium isolated from anoxic soil subjected to biological soil disinfestation.</title>
        <authorList>
            <person name="Ueki A."/>
            <person name="Tonouchi A."/>
        </authorList>
    </citation>
    <scope>NUCLEOTIDE SEQUENCE [LARGE SCALE GENOMIC DNA]</scope>
    <source>
        <strain evidence="1 2">TW1</strain>
    </source>
</reference>
<evidence type="ECO:0000313" key="1">
    <source>
        <dbReference type="EMBL" id="GFP76229.1"/>
    </source>
</evidence>
<dbReference type="AlphaFoldDB" id="A0A6V8SG87"/>
<proteinExistence type="predicted"/>
<name>A0A6V8SG87_9CLOT</name>
<organism evidence="1 2">
    <name type="scientific">Clostridium fungisolvens</name>
    <dbReference type="NCBI Taxonomy" id="1604897"/>
    <lineage>
        <taxon>Bacteria</taxon>
        <taxon>Bacillati</taxon>
        <taxon>Bacillota</taxon>
        <taxon>Clostridia</taxon>
        <taxon>Eubacteriales</taxon>
        <taxon>Clostridiaceae</taxon>
        <taxon>Clostridium</taxon>
    </lineage>
</organism>
<accession>A0A6V8SG87</accession>